<evidence type="ECO:0000313" key="5">
    <source>
        <dbReference type="Proteomes" id="UP000008385"/>
    </source>
</evidence>
<dbReference type="PATRIC" id="fig|365046.3.peg.406"/>
<evidence type="ECO:0000313" key="4">
    <source>
        <dbReference type="EMBL" id="AEG91464.1"/>
    </source>
</evidence>
<gene>
    <name evidence="4" type="ordered locus">Rta_03930</name>
</gene>
<evidence type="ECO:0000256" key="2">
    <source>
        <dbReference type="ARBA" id="ARBA00023295"/>
    </source>
</evidence>
<reference evidence="4 5" key="2">
    <citation type="journal article" date="2011" name="PLoS ONE">
        <title>The Cyst-Dividing Bacterium Ramlibacter tataouinensis TTB310 Genome Reveals a Well-Stocked Toolbox for Adaptation to a Desert Environment.</title>
        <authorList>
            <person name="De Luca G."/>
            <person name="Barakat M."/>
            <person name="Ortet P."/>
            <person name="Fochesato S."/>
            <person name="Jourlin-Castelli C."/>
            <person name="Ansaldi M."/>
            <person name="Py B."/>
            <person name="Fichant G."/>
            <person name="Coutinho P.M."/>
            <person name="Voulhoux R."/>
            <person name="Bastien O."/>
            <person name="Marechal E."/>
            <person name="Henrissat B."/>
            <person name="Quentin Y."/>
            <person name="Noirot P."/>
            <person name="Filloux A."/>
            <person name="Mejean V."/>
            <person name="Dubow M.S."/>
            <person name="Barras F."/>
            <person name="Barbe V."/>
            <person name="Weissenbach J."/>
            <person name="Mihalcescu I."/>
            <person name="Vermeglio A."/>
            <person name="Achouak W."/>
            <person name="Heulin T."/>
        </authorList>
    </citation>
    <scope>NUCLEOTIDE SEQUENCE [LARGE SCALE GENOMIC DNA]</scope>
    <source>
        <strain evidence="5">ATCC BAA-407 / DSM 14655 / LMG 21543 / TTB310</strain>
    </source>
</reference>
<dbReference type="Proteomes" id="UP000008385">
    <property type="component" value="Chromosome"/>
</dbReference>
<dbReference type="eggNOG" id="COG1957">
    <property type="taxonomic scope" value="Bacteria"/>
</dbReference>
<dbReference type="SUPFAM" id="SSF53590">
    <property type="entry name" value="Nucleoside hydrolase"/>
    <property type="match status" value="1"/>
</dbReference>
<dbReference type="KEGG" id="rta:Rta_03930"/>
<dbReference type="GO" id="GO:0006152">
    <property type="term" value="P:purine nucleoside catabolic process"/>
    <property type="evidence" value="ECO:0007669"/>
    <property type="project" value="TreeGrafter"/>
</dbReference>
<dbReference type="AlphaFoldDB" id="F5Y5F4"/>
<keyword evidence="5" id="KW-1185">Reference proteome</keyword>
<dbReference type="STRING" id="365046.Rta_03930"/>
<dbReference type="PANTHER" id="PTHR12304:SF4">
    <property type="entry name" value="URIDINE NUCLEOSIDASE"/>
    <property type="match status" value="1"/>
</dbReference>
<feature type="domain" description="Inosine/uridine-preferring nucleoside hydrolase" evidence="3">
    <location>
        <begin position="24"/>
        <end position="281"/>
    </location>
</feature>
<keyword evidence="2" id="KW-0326">Glycosidase</keyword>
<accession>F5Y5F4</accession>
<dbReference type="PANTHER" id="PTHR12304">
    <property type="entry name" value="INOSINE-URIDINE PREFERRING NUCLEOSIDE HYDROLASE"/>
    <property type="match status" value="1"/>
</dbReference>
<dbReference type="InterPro" id="IPR001910">
    <property type="entry name" value="Inosine/uridine_hydrolase_dom"/>
</dbReference>
<organism evidence="4 5">
    <name type="scientific">Ramlibacter tataouinensis (strain ATCC BAA-407 / DSM 14655 / LMG 21543 / TTB310)</name>
    <dbReference type="NCBI Taxonomy" id="365046"/>
    <lineage>
        <taxon>Bacteria</taxon>
        <taxon>Pseudomonadati</taxon>
        <taxon>Pseudomonadota</taxon>
        <taxon>Betaproteobacteria</taxon>
        <taxon>Burkholderiales</taxon>
        <taxon>Comamonadaceae</taxon>
        <taxon>Ramlibacter</taxon>
    </lineage>
</organism>
<proteinExistence type="predicted"/>
<dbReference type="InterPro" id="IPR036452">
    <property type="entry name" value="Ribo_hydro-like"/>
</dbReference>
<dbReference type="GO" id="GO:0008477">
    <property type="term" value="F:purine nucleosidase activity"/>
    <property type="evidence" value="ECO:0007669"/>
    <property type="project" value="TreeGrafter"/>
</dbReference>
<reference evidence="5" key="1">
    <citation type="submission" date="2006-01" db="EMBL/GenBank/DDBJ databases">
        <title>Genome of the cyst-dividing bacterium Ramlibacter tataouinensis.</title>
        <authorList>
            <person name="Barakat M."/>
            <person name="Ortet P."/>
            <person name="De Luca G."/>
            <person name="Jourlin-Castelli C."/>
            <person name="Ansaldi M."/>
            <person name="Py B."/>
            <person name="Fichant G."/>
            <person name="Coutinho P."/>
            <person name="Voulhoux R."/>
            <person name="Bastien O."/>
            <person name="Roy S."/>
            <person name="Marechal E."/>
            <person name="Henrissat B."/>
            <person name="Quentin Y."/>
            <person name="Noirot P."/>
            <person name="Filloux A."/>
            <person name="Mejean V."/>
            <person name="DuBow M."/>
            <person name="Barras F."/>
            <person name="Heulin T."/>
        </authorList>
    </citation>
    <scope>NUCLEOTIDE SEQUENCE [LARGE SCALE GENOMIC DNA]</scope>
    <source>
        <strain evidence="5">ATCC BAA-407 / DSM 14655 / LMG 21543 / TTB310</strain>
    </source>
</reference>
<dbReference type="Gene3D" id="3.90.245.10">
    <property type="entry name" value="Ribonucleoside hydrolase-like"/>
    <property type="match status" value="1"/>
</dbReference>
<protein>
    <recommendedName>
        <fullName evidence="3">Inosine/uridine-preferring nucleoside hydrolase domain-containing protein</fullName>
    </recommendedName>
</protein>
<dbReference type="HOGENOM" id="CLU_078738_0_0_4"/>
<name>F5Y5F4_RAMTT</name>
<evidence type="ECO:0000259" key="3">
    <source>
        <dbReference type="Pfam" id="PF01156"/>
    </source>
</evidence>
<dbReference type="GO" id="GO:0005829">
    <property type="term" value="C:cytosol"/>
    <property type="evidence" value="ECO:0007669"/>
    <property type="project" value="TreeGrafter"/>
</dbReference>
<evidence type="ECO:0000256" key="1">
    <source>
        <dbReference type="ARBA" id="ARBA00022801"/>
    </source>
</evidence>
<dbReference type="InterPro" id="IPR023186">
    <property type="entry name" value="IUNH"/>
</dbReference>
<sequence length="329" mass="36221">MTRRRDDAWYAGRLAEPRGPVRCVIDTDTANEIDDQFALAWALLARERLQVEAVYAVPFSFAHRRAQLAHAPADAPPFNAPAEGMRRSLAEIRRIHELLGMDHRGRAFAGSAGYLEAPDRPIASEAAEHLVALARACGPGETLYVLALGCVTNIASALLMAPDIVERLVVVWTSGYPSHAPHANDSFNLEQDLAASRLLLRSGVPLVYLPGFHVGAQLRLSLAEMESHVRGCGAIGGYLHHLFTSNPLWTIYPADPARPHSWVIWDLVCVAWVLEPRWLRSTLVRTPDLGGDKRWIQRSGSHLMREAYAVDRDAIINDFLARLAAAPGA</sequence>
<dbReference type="EMBL" id="CP000245">
    <property type="protein sequence ID" value="AEG91464.1"/>
    <property type="molecule type" value="Genomic_DNA"/>
</dbReference>
<dbReference type="Pfam" id="PF01156">
    <property type="entry name" value="IU_nuc_hydro"/>
    <property type="match status" value="1"/>
</dbReference>
<dbReference type="OrthoDB" id="2530052at2"/>
<keyword evidence="1" id="KW-0378">Hydrolase</keyword>
<dbReference type="RefSeq" id="WP_013899697.1">
    <property type="nucleotide sequence ID" value="NC_015677.1"/>
</dbReference>